<feature type="region of interest" description="Disordered" evidence="1">
    <location>
        <begin position="1"/>
        <end position="43"/>
    </location>
</feature>
<accession>A0AAN6XUS8</accession>
<dbReference type="EMBL" id="MU858328">
    <property type="protein sequence ID" value="KAK4207011.1"/>
    <property type="molecule type" value="Genomic_DNA"/>
</dbReference>
<name>A0AAN6XUS8_9PEZI</name>
<dbReference type="SUPFAM" id="SSF50494">
    <property type="entry name" value="Trypsin-like serine proteases"/>
    <property type="match status" value="1"/>
</dbReference>
<keyword evidence="3" id="KW-1185">Reference proteome</keyword>
<comment type="caution">
    <text evidence="2">The sequence shown here is derived from an EMBL/GenBank/DDBJ whole genome shotgun (WGS) entry which is preliminary data.</text>
</comment>
<evidence type="ECO:0000313" key="2">
    <source>
        <dbReference type="EMBL" id="KAK4207011.1"/>
    </source>
</evidence>
<proteinExistence type="predicted"/>
<reference evidence="2" key="1">
    <citation type="journal article" date="2023" name="Mol. Phylogenet. Evol.">
        <title>Genome-scale phylogeny and comparative genomics of the fungal order Sordariales.</title>
        <authorList>
            <person name="Hensen N."/>
            <person name="Bonometti L."/>
            <person name="Westerberg I."/>
            <person name="Brannstrom I.O."/>
            <person name="Guillou S."/>
            <person name="Cros-Aarteil S."/>
            <person name="Calhoun S."/>
            <person name="Haridas S."/>
            <person name="Kuo A."/>
            <person name="Mondo S."/>
            <person name="Pangilinan J."/>
            <person name="Riley R."/>
            <person name="LaButti K."/>
            <person name="Andreopoulos B."/>
            <person name="Lipzen A."/>
            <person name="Chen C."/>
            <person name="Yan M."/>
            <person name="Daum C."/>
            <person name="Ng V."/>
            <person name="Clum A."/>
            <person name="Steindorff A."/>
            <person name="Ohm R.A."/>
            <person name="Martin F."/>
            <person name="Silar P."/>
            <person name="Natvig D.O."/>
            <person name="Lalanne C."/>
            <person name="Gautier V."/>
            <person name="Ament-Velasquez S.L."/>
            <person name="Kruys A."/>
            <person name="Hutchinson M.I."/>
            <person name="Powell A.J."/>
            <person name="Barry K."/>
            <person name="Miller A.N."/>
            <person name="Grigoriev I.V."/>
            <person name="Debuchy R."/>
            <person name="Gladieux P."/>
            <person name="Hiltunen Thoren M."/>
            <person name="Johannesson H."/>
        </authorList>
    </citation>
    <scope>NUCLEOTIDE SEQUENCE</scope>
    <source>
        <strain evidence="2">PSN293</strain>
    </source>
</reference>
<dbReference type="AlphaFoldDB" id="A0AAN6XUS8"/>
<dbReference type="Proteomes" id="UP001301769">
    <property type="component" value="Unassembled WGS sequence"/>
</dbReference>
<sequence length="655" mass="73209">MGGSRSPSSGPSRPIEQDPRAALVEPEGSSGDEDDKSKKPKVINDSTQYSAYQYILKRQEDESYYADLSFPVSENSMECKLFQAHHEGILSRLNDEKSLHWRSVECLGRVLNGKEIRTTVVITCRARLEEKRERDLIDSLQALGQNTAKSMAKFPFVFVKGKITRCLDRQPDRLAFMDKQHPLVCGASCGTYIGRNGTGTIGGFVTIEGDPDEGAVYAITNHHVAVPDSRDPVPWMGFGTADDLLRWHSDVPTELGARQESLSELLDIRRSLDSSEYPYPRHYGTDSETYVLALTTQFLQLQADPAEKRERRLERVQQRLMAGGETHNLQASLLKSNLEDLSDRLRRDMIMSVDTPAHVIAAFVDGIFDVPSNVYWGHAKSTLVALLDQRNVARLLDTWLHDVKPGLIVHPSQSDCSTILERLKEDRDHLRRGDGQLLASNIDRPNEASELREQIRNAKDQADNPSSRIIGIVWASSGLGPRGDWSGSCLQEDWALIKLFRADQQQFSNSFSKSPLRLNEAADHFRAVKPWSNPASVAVWKRGRTSNVTIGRSNGVTSSINLDGNYTQEYSVLPPADALYRAFTMGGDSGSWVMDRFGQLVGMVWGGSSSTRTAYFTPAEYLFKWIELEFMTAMDLTPVEDFEPGKRIKLFGTGG</sequence>
<protein>
    <submittedName>
        <fullName evidence="2">Uncharacterized protein</fullName>
    </submittedName>
</protein>
<organism evidence="2 3">
    <name type="scientific">Rhypophila decipiens</name>
    <dbReference type="NCBI Taxonomy" id="261697"/>
    <lineage>
        <taxon>Eukaryota</taxon>
        <taxon>Fungi</taxon>
        <taxon>Dikarya</taxon>
        <taxon>Ascomycota</taxon>
        <taxon>Pezizomycotina</taxon>
        <taxon>Sordariomycetes</taxon>
        <taxon>Sordariomycetidae</taxon>
        <taxon>Sordariales</taxon>
        <taxon>Naviculisporaceae</taxon>
        <taxon>Rhypophila</taxon>
    </lineage>
</organism>
<reference evidence="2" key="2">
    <citation type="submission" date="2023-05" db="EMBL/GenBank/DDBJ databases">
        <authorList>
            <consortium name="Lawrence Berkeley National Laboratory"/>
            <person name="Steindorff A."/>
            <person name="Hensen N."/>
            <person name="Bonometti L."/>
            <person name="Westerberg I."/>
            <person name="Brannstrom I.O."/>
            <person name="Guillou S."/>
            <person name="Cros-Aarteil S."/>
            <person name="Calhoun S."/>
            <person name="Haridas S."/>
            <person name="Kuo A."/>
            <person name="Mondo S."/>
            <person name="Pangilinan J."/>
            <person name="Riley R."/>
            <person name="Labutti K."/>
            <person name="Andreopoulos B."/>
            <person name="Lipzen A."/>
            <person name="Chen C."/>
            <person name="Yanf M."/>
            <person name="Daum C."/>
            <person name="Ng V."/>
            <person name="Clum A."/>
            <person name="Ohm R."/>
            <person name="Martin F."/>
            <person name="Silar P."/>
            <person name="Natvig D."/>
            <person name="Lalanne C."/>
            <person name="Gautier V."/>
            <person name="Ament-Velasquez S.L."/>
            <person name="Kruys A."/>
            <person name="Hutchinson M.I."/>
            <person name="Powell A.J."/>
            <person name="Barry K."/>
            <person name="Miller A.N."/>
            <person name="Grigoriev I.V."/>
            <person name="Debuchy R."/>
            <person name="Gladieux P."/>
            <person name="Thoren M.H."/>
            <person name="Johannesson H."/>
        </authorList>
    </citation>
    <scope>NUCLEOTIDE SEQUENCE</scope>
    <source>
        <strain evidence="2">PSN293</strain>
    </source>
</reference>
<evidence type="ECO:0000313" key="3">
    <source>
        <dbReference type="Proteomes" id="UP001301769"/>
    </source>
</evidence>
<dbReference type="InterPro" id="IPR009003">
    <property type="entry name" value="Peptidase_S1_PA"/>
</dbReference>
<gene>
    <name evidence="2" type="ORF">QBC37DRAFT_104880</name>
</gene>
<feature type="compositionally biased region" description="Low complexity" evidence="1">
    <location>
        <begin position="1"/>
        <end position="14"/>
    </location>
</feature>
<evidence type="ECO:0000256" key="1">
    <source>
        <dbReference type="SAM" id="MobiDB-lite"/>
    </source>
</evidence>